<organism evidence="1">
    <name type="scientific">Anguilla anguilla</name>
    <name type="common">European freshwater eel</name>
    <name type="synonym">Muraena anguilla</name>
    <dbReference type="NCBI Taxonomy" id="7936"/>
    <lineage>
        <taxon>Eukaryota</taxon>
        <taxon>Metazoa</taxon>
        <taxon>Chordata</taxon>
        <taxon>Craniata</taxon>
        <taxon>Vertebrata</taxon>
        <taxon>Euteleostomi</taxon>
        <taxon>Actinopterygii</taxon>
        <taxon>Neopterygii</taxon>
        <taxon>Teleostei</taxon>
        <taxon>Anguilliformes</taxon>
        <taxon>Anguillidae</taxon>
        <taxon>Anguilla</taxon>
    </lineage>
</organism>
<name>A0A0E9UQJ8_ANGAN</name>
<reference evidence="1" key="1">
    <citation type="submission" date="2014-11" db="EMBL/GenBank/DDBJ databases">
        <authorList>
            <person name="Amaro Gonzalez C."/>
        </authorList>
    </citation>
    <scope>NUCLEOTIDE SEQUENCE</scope>
</reference>
<dbReference type="EMBL" id="GBXM01040438">
    <property type="protein sequence ID" value="JAH68139.1"/>
    <property type="molecule type" value="Transcribed_RNA"/>
</dbReference>
<evidence type="ECO:0000313" key="1">
    <source>
        <dbReference type="EMBL" id="JAH68139.1"/>
    </source>
</evidence>
<proteinExistence type="predicted"/>
<sequence>MLIFLPSSAWCKSHMVMSANYSVRIFRPIKRCETPLSLCLLPEQMVSAAIRTLFS</sequence>
<reference evidence="1" key="2">
    <citation type="journal article" date="2015" name="Fish Shellfish Immunol.">
        <title>Early steps in the European eel (Anguilla anguilla)-Vibrio vulnificus interaction in the gills: Role of the RtxA13 toxin.</title>
        <authorList>
            <person name="Callol A."/>
            <person name="Pajuelo D."/>
            <person name="Ebbesson L."/>
            <person name="Teles M."/>
            <person name="MacKenzie S."/>
            <person name="Amaro C."/>
        </authorList>
    </citation>
    <scope>NUCLEOTIDE SEQUENCE</scope>
</reference>
<accession>A0A0E9UQJ8</accession>
<protein>
    <submittedName>
        <fullName evidence="1">Uncharacterized protein</fullName>
    </submittedName>
</protein>
<dbReference type="AlphaFoldDB" id="A0A0E9UQJ8"/>